<dbReference type="AlphaFoldDB" id="A0A0S4SME5"/>
<dbReference type="SUPFAM" id="SSF56762">
    <property type="entry name" value="HydB/Nqo4-like"/>
    <property type="match status" value="1"/>
</dbReference>
<sequence>MIGDKFIDILKSEFNILETSRQCEDQITILVDRNDLPKVVHKLYYGIGGWLSSMVANDERSINKSYALYYVLSMEGSKMSKEDGTIDEIESNEKCFITVKTLIPQNDPCYPSVTPLVPACVWYEREAYDMFGLVAEGLPDKRRLVLSDDWPENLYPLRKDAMDYKFRPDPVQPKDEPDYEFMRPNGSVTDIPLGPLHITADEPGHFRLYCDGDTIVDADYRLFYQHRGMEKLAENRLNYNQMSYLAERVCGICGFAHSIACVETVERGIGLEIPRRAQAIRVMSSEIERMHSNLLNLGLACEVTGNYTAFMHIFRVREYTLELAQLITGGRKTYGTIVIGGVRRDITLNEIKRSYEILEKIDTQLDEIWQVVMEDKRQIGRWKGIGILDKQVARDFSPVGPNVRGSGFKRDTRYDHTYGFYKELELTPNVQFSGDVLSRELVRYNDCKQALRLVKQCLDIMPGGAIFTDTNYRLKPGAYCLGYDEAPRGENMHWIMQGDSQKVYRWRCRASTYNNWSSLRYQLQGNTIADAALIVCSLDPCYSCTERVTLVNVKSGKSKVIGEKELKKYCQSLKDSPTKDIR</sequence>
<feature type="domain" description="NADH-quinone oxidoreductase subunit D" evidence="5">
    <location>
        <begin position="482"/>
        <end position="547"/>
    </location>
</feature>
<dbReference type="Gene3D" id="3.30.460.80">
    <property type="entry name" value="NADH:ubiquinone oxidoreductase, 30kDa subunit"/>
    <property type="match status" value="1"/>
</dbReference>
<reference evidence="6 7" key="1">
    <citation type="submission" date="2015-11" db="EMBL/GenBank/DDBJ databases">
        <authorList>
            <consortium name="Pathogen Informatics"/>
        </authorList>
    </citation>
    <scope>NUCLEOTIDE SEQUENCE [LARGE SCALE GENOMIC DNA]</scope>
    <source>
        <strain evidence="6 7">006A-0059</strain>
    </source>
</reference>
<dbReference type="InterPro" id="IPR052197">
    <property type="entry name" value="ComplexI_49kDa-like"/>
</dbReference>
<dbReference type="Pfam" id="PF00329">
    <property type="entry name" value="Complex1_30kDa"/>
    <property type="match status" value="1"/>
</dbReference>
<dbReference type="Proteomes" id="UP000052237">
    <property type="component" value="Unassembled WGS sequence"/>
</dbReference>
<keyword evidence="1 6" id="KW-0560">Oxidoreductase</keyword>
<dbReference type="InterPro" id="IPR001501">
    <property type="entry name" value="Ni-dep_hyd_lsu"/>
</dbReference>
<dbReference type="GO" id="GO:0051287">
    <property type="term" value="F:NAD binding"/>
    <property type="evidence" value="ECO:0007669"/>
    <property type="project" value="InterPro"/>
</dbReference>
<dbReference type="InterPro" id="IPR001268">
    <property type="entry name" value="NADH_UbQ_OxRdtase_30kDa_su"/>
</dbReference>
<keyword evidence="3" id="KW-0479">Metal-binding</keyword>
<evidence type="ECO:0000256" key="1">
    <source>
        <dbReference type="ARBA" id="ARBA00023002"/>
    </source>
</evidence>
<keyword evidence="7" id="KW-1185">Reference proteome</keyword>
<organism evidence="6 7">
    <name type="scientific">Campylobacter hyointestinalis subsp. hyointestinalis</name>
    <dbReference type="NCBI Taxonomy" id="91352"/>
    <lineage>
        <taxon>Bacteria</taxon>
        <taxon>Pseudomonadati</taxon>
        <taxon>Campylobacterota</taxon>
        <taxon>Epsilonproteobacteria</taxon>
        <taxon>Campylobacterales</taxon>
        <taxon>Campylobacteraceae</taxon>
        <taxon>Campylobacter</taxon>
    </lineage>
</organism>
<evidence type="ECO:0000256" key="2">
    <source>
        <dbReference type="ARBA" id="ARBA00023027"/>
    </source>
</evidence>
<evidence type="ECO:0000256" key="3">
    <source>
        <dbReference type="PIRSR" id="PIRSR601501-1"/>
    </source>
</evidence>
<dbReference type="EMBL" id="FAVB01000002">
    <property type="protein sequence ID" value="CUU80844.1"/>
    <property type="molecule type" value="Genomic_DNA"/>
</dbReference>
<dbReference type="InterPro" id="IPR037232">
    <property type="entry name" value="NADH_quin_OxRdtase_su_C/D-like"/>
</dbReference>
<dbReference type="Pfam" id="PF00346">
    <property type="entry name" value="Complex1_49kDa"/>
    <property type="match status" value="2"/>
</dbReference>
<evidence type="ECO:0000259" key="5">
    <source>
        <dbReference type="Pfam" id="PF00346"/>
    </source>
</evidence>
<comment type="cofactor">
    <cofactor evidence="3">
        <name>Fe cation</name>
        <dbReference type="ChEBI" id="CHEBI:24875"/>
    </cofactor>
</comment>
<feature type="binding site" evidence="3">
    <location>
        <position position="253"/>
    </location>
    <ligand>
        <name>Fe cation</name>
        <dbReference type="ChEBI" id="CHEBI:24875"/>
    </ligand>
</feature>
<evidence type="ECO:0000313" key="6">
    <source>
        <dbReference type="EMBL" id="CUU80844.1"/>
    </source>
</evidence>
<keyword evidence="3" id="KW-0460">Magnesium</keyword>
<dbReference type="GO" id="GO:0048038">
    <property type="term" value="F:quinone binding"/>
    <property type="evidence" value="ECO:0007669"/>
    <property type="project" value="InterPro"/>
</dbReference>
<gene>
    <name evidence="6" type="primary">hycE</name>
    <name evidence="6" type="ORF">ERS686654_01219</name>
</gene>
<keyword evidence="3" id="KW-0533">Nickel</keyword>
<feature type="binding site" evidence="3">
    <location>
        <position position="253"/>
    </location>
    <ligand>
        <name>Ni(2+)</name>
        <dbReference type="ChEBI" id="CHEBI:49786"/>
    </ligand>
</feature>
<feature type="domain" description="NADH:ubiquinone oxidoreductase 30kDa subunit" evidence="4">
    <location>
        <begin position="30"/>
        <end position="161"/>
    </location>
</feature>
<dbReference type="InterPro" id="IPR029014">
    <property type="entry name" value="NiFe-Hase_large"/>
</dbReference>
<feature type="binding site" evidence="3">
    <location>
        <position position="230"/>
    </location>
    <ligand>
        <name>Mg(2+)</name>
        <dbReference type="ChEBI" id="CHEBI:18420"/>
    </ligand>
</feature>
<feature type="binding site" evidence="3">
    <location>
        <position position="250"/>
    </location>
    <ligand>
        <name>Ni(2+)</name>
        <dbReference type="ChEBI" id="CHEBI:49786"/>
    </ligand>
</feature>
<protein>
    <submittedName>
        <fullName evidence="6">Hydrogenase-4 subunit G</fullName>
        <ecNumber evidence="6">1.-.-.-</ecNumber>
    </submittedName>
</protein>
<accession>A0A0S4SME5</accession>
<comment type="caution">
    <text evidence="6">The sequence shown here is derived from an EMBL/GenBank/DDBJ whole genome shotgun (WGS) entry which is preliminary data.</text>
</comment>
<feature type="domain" description="NADH-quinone oxidoreductase subunit D" evidence="5">
    <location>
        <begin position="305"/>
        <end position="471"/>
    </location>
</feature>
<evidence type="ECO:0000313" key="7">
    <source>
        <dbReference type="Proteomes" id="UP000052237"/>
    </source>
</evidence>
<keyword evidence="2" id="KW-0520">NAD</keyword>
<feature type="binding site" evidence="3">
    <location>
        <position position="541"/>
    </location>
    <ligand>
        <name>Ni(2+)</name>
        <dbReference type="ChEBI" id="CHEBI:49786"/>
    </ligand>
</feature>
<dbReference type="PANTHER" id="PTHR43485">
    <property type="entry name" value="HYDROGENASE-4 COMPONENT G"/>
    <property type="match status" value="1"/>
</dbReference>
<proteinExistence type="predicted"/>
<dbReference type="RefSeq" id="WP_059429436.1">
    <property type="nucleotide sequence ID" value="NZ_FAUU01000001.1"/>
</dbReference>
<dbReference type="GO" id="GO:0008137">
    <property type="term" value="F:NADH dehydrogenase (ubiquinone) activity"/>
    <property type="evidence" value="ECO:0007669"/>
    <property type="project" value="InterPro"/>
</dbReference>
<feature type="binding site" evidence="3">
    <location>
        <position position="544"/>
    </location>
    <ligand>
        <name>Fe cation</name>
        <dbReference type="ChEBI" id="CHEBI:24875"/>
    </ligand>
</feature>
<dbReference type="SUPFAM" id="SSF143243">
    <property type="entry name" value="Nqo5-like"/>
    <property type="match status" value="1"/>
</dbReference>
<dbReference type="Pfam" id="PF00374">
    <property type="entry name" value="NiFeSe_Hases"/>
    <property type="match status" value="1"/>
</dbReference>
<dbReference type="Gene3D" id="1.10.645.10">
    <property type="entry name" value="Cytochrome-c3 Hydrogenase, chain B"/>
    <property type="match status" value="1"/>
</dbReference>
<dbReference type="GO" id="GO:0016151">
    <property type="term" value="F:nickel cation binding"/>
    <property type="evidence" value="ECO:0007669"/>
    <property type="project" value="InterPro"/>
</dbReference>
<keyword evidence="3" id="KW-0408">Iron</keyword>
<name>A0A0S4SME5_CAMHY</name>
<comment type="cofactor">
    <cofactor evidence="3">
        <name>Ni(2+)</name>
        <dbReference type="ChEBI" id="CHEBI:49786"/>
    </cofactor>
</comment>
<dbReference type="InterPro" id="IPR001135">
    <property type="entry name" value="NADH_Q_OxRdtase_suD"/>
</dbReference>
<evidence type="ECO:0000259" key="4">
    <source>
        <dbReference type="Pfam" id="PF00329"/>
    </source>
</evidence>
<dbReference type="EC" id="1.-.-.-" evidence="6"/>
<dbReference type="PANTHER" id="PTHR43485:SF1">
    <property type="entry name" value="FORMATE HYDROGENLYASE SUBUNIT 5-RELATED"/>
    <property type="match status" value="1"/>
</dbReference>
<dbReference type="GO" id="GO:0016651">
    <property type="term" value="F:oxidoreductase activity, acting on NAD(P)H"/>
    <property type="evidence" value="ECO:0007669"/>
    <property type="project" value="InterPro"/>
</dbReference>